<evidence type="ECO:0000256" key="1">
    <source>
        <dbReference type="SAM" id="Coils"/>
    </source>
</evidence>
<dbReference type="EMBL" id="JARBHB010000002">
    <property type="protein sequence ID" value="KAJ8894269.1"/>
    <property type="molecule type" value="Genomic_DNA"/>
</dbReference>
<sequence>MADKICSMCDGYLRHAHHSQLLGRTQRPGEPLQEIWQDIVRLSHLSLEGSPEEARDIIALGFFVDAIADTEVRQAVRLAAHHNMQGTLARAQEVEAARQMAAPHNMQGTLARAQEVEAARQMAAPRRTVRALTLNKNEVRITMTLNKSQLALRFEHLRTYCPQQKQQPVKRQRGEEQMASVRTYKHLREKVRELRAYAQQLRHRIDELMLQAAHLTKQLENAHDDLRVLSRSHVHTVPYNSERCPWHGASDRTASLSVVSLRIAVLVVPCRKWFGGQRTHCVNSRKGMMQSTEATSASWYVGRGSSHDLLHPPQVPALFRLRRKRYWNLQKSWEGLYTILKINDVIFRICLQGSRAEPVTRSLLRIPREQVEVKDSSYMMAAAERPMIVLNGEASVKPVATYLSYTSIVTQECHRYHYLPQNNLDCREPERFASGATLSNSWSGKGRMQLSARVRGELVCSEEWDWSAGLWIGFDELSYTIKISRRQNQSSFVHGAIFPIPLGRAHMCGQNHCGAAATCALVHISQALVERICGVNSGAARTLSARVHTDNKKLCRIVPFVTAENFESLFDENERNTNRVRVPAGSLPDFRIRECRAGRFLWSVDFLGDLQFPPPLYSGAAPYSLRFTLIGSKDLEVKNHPNICTLRIERILNVDTVAVPFGNKISYVSACWWDVPGKAGKPQDKWHVGTQTSLYPASSDGDVYEILADGKSSDMKASSAKVVADTEEKEIFIRKAFDCMIGLRPLRTVLMPVHYKVSSFEINLRKKSLLLPAYVLTGVLSDMRPVKLVTKKGDLVILEWNILEKKRNDSAGVCLIERLRKHDKKKSQTVELYVKNMSHLNGGSSCLPGTPLLRWQRDQQKRWINLLYRVQTSALSIYRHPTSPISVVELEWSRYLREHHPPQPPSLPLSSALEQGVAARGDDLNPLSPRSVAHLFLADLSPEVVVSSEAARPTSELVRLASRLEEASRLSLEADSTLKLTSKGVVPKEDIDNDADVVADIVGGGSKLGVGKVSKLKMPDCGLVLITMNTVLDPTKILRDSRLMTVSAVTD</sequence>
<evidence type="ECO:0000313" key="2">
    <source>
        <dbReference type="EMBL" id="KAJ8894269.1"/>
    </source>
</evidence>
<dbReference type="Proteomes" id="UP001159363">
    <property type="component" value="Chromosome 2"/>
</dbReference>
<dbReference type="PANTHER" id="PTHR45823">
    <property type="entry name" value="T-SNARE COILED-COIL HOMOLOGY DOMAIN-CONTAINING PROTEIN"/>
    <property type="match status" value="1"/>
</dbReference>
<accession>A0ABQ9IC76</accession>
<comment type="caution">
    <text evidence="2">The sequence shown here is derived from an EMBL/GenBank/DDBJ whole genome shotgun (WGS) entry which is preliminary data.</text>
</comment>
<proteinExistence type="predicted"/>
<organism evidence="2 3">
    <name type="scientific">Dryococelus australis</name>
    <dbReference type="NCBI Taxonomy" id="614101"/>
    <lineage>
        <taxon>Eukaryota</taxon>
        <taxon>Metazoa</taxon>
        <taxon>Ecdysozoa</taxon>
        <taxon>Arthropoda</taxon>
        <taxon>Hexapoda</taxon>
        <taxon>Insecta</taxon>
        <taxon>Pterygota</taxon>
        <taxon>Neoptera</taxon>
        <taxon>Polyneoptera</taxon>
        <taxon>Phasmatodea</taxon>
        <taxon>Verophasmatodea</taxon>
        <taxon>Anareolatae</taxon>
        <taxon>Phasmatidae</taxon>
        <taxon>Eurycanthinae</taxon>
        <taxon>Dryococelus</taxon>
    </lineage>
</organism>
<keyword evidence="1" id="KW-0175">Coiled coil</keyword>
<name>A0ABQ9IC76_9NEOP</name>
<reference evidence="2 3" key="1">
    <citation type="submission" date="2023-02" db="EMBL/GenBank/DDBJ databases">
        <title>LHISI_Scaffold_Assembly.</title>
        <authorList>
            <person name="Stuart O.P."/>
            <person name="Cleave R."/>
            <person name="Magrath M.J.L."/>
            <person name="Mikheyev A.S."/>
        </authorList>
    </citation>
    <scope>NUCLEOTIDE SEQUENCE [LARGE SCALE GENOMIC DNA]</scope>
    <source>
        <strain evidence="2">Daus_M_001</strain>
        <tissue evidence="2">Leg muscle</tissue>
    </source>
</reference>
<feature type="coiled-coil region" evidence="1">
    <location>
        <begin position="184"/>
        <end position="225"/>
    </location>
</feature>
<keyword evidence="3" id="KW-1185">Reference proteome</keyword>
<evidence type="ECO:0000313" key="3">
    <source>
        <dbReference type="Proteomes" id="UP001159363"/>
    </source>
</evidence>
<protein>
    <submittedName>
        <fullName evidence="2">Uncharacterized protein</fullName>
    </submittedName>
</protein>
<gene>
    <name evidence="2" type="ORF">PR048_006882</name>
</gene>
<dbReference type="PANTHER" id="PTHR45823:SF1">
    <property type="entry name" value="T-SNARE COILED-COIL HOMOLOGY DOMAIN-CONTAINING PROTEIN"/>
    <property type="match status" value="1"/>
</dbReference>